<dbReference type="EMBL" id="CALNXI010000096">
    <property type="protein sequence ID" value="CAH3018788.1"/>
    <property type="molecule type" value="Genomic_DNA"/>
</dbReference>
<proteinExistence type="predicted"/>
<reference evidence="2 3" key="1">
    <citation type="submission" date="2022-05" db="EMBL/GenBank/DDBJ databases">
        <authorList>
            <consortium name="Genoscope - CEA"/>
            <person name="William W."/>
        </authorList>
    </citation>
    <scope>NUCLEOTIDE SEQUENCE [LARGE SCALE GENOMIC DNA]</scope>
</reference>
<dbReference type="Proteomes" id="UP001159427">
    <property type="component" value="Unassembled WGS sequence"/>
</dbReference>
<evidence type="ECO:0000313" key="3">
    <source>
        <dbReference type="Proteomes" id="UP001159427"/>
    </source>
</evidence>
<sequence>MAAIIGERQEVGVRNIGTTATIPANPKAKLMYYLDCVATLIELDNPNLNRLRNFQNYYFLNDAETDALLTLVVLLKPDELIGKIFFPKEDLPSNNEFYELSAVSHMFAVSENMVIGAKRTRVAKIMYFKRCWLENFYITPIMSFQGRLGRIARGLPGRAPSPPRALPPPRAFTPPTPRPRSPPQSCMCNIL</sequence>
<keyword evidence="3" id="KW-1185">Reference proteome</keyword>
<organism evidence="2 3">
    <name type="scientific">Porites evermanni</name>
    <dbReference type="NCBI Taxonomy" id="104178"/>
    <lineage>
        <taxon>Eukaryota</taxon>
        <taxon>Metazoa</taxon>
        <taxon>Cnidaria</taxon>
        <taxon>Anthozoa</taxon>
        <taxon>Hexacorallia</taxon>
        <taxon>Scleractinia</taxon>
        <taxon>Fungiina</taxon>
        <taxon>Poritidae</taxon>
        <taxon>Porites</taxon>
    </lineage>
</organism>
<comment type="caution">
    <text evidence="2">The sequence shown here is derived from an EMBL/GenBank/DDBJ whole genome shotgun (WGS) entry which is preliminary data.</text>
</comment>
<name>A0ABN8LNJ2_9CNID</name>
<protein>
    <submittedName>
        <fullName evidence="2">Uncharacterized protein</fullName>
    </submittedName>
</protein>
<evidence type="ECO:0000313" key="2">
    <source>
        <dbReference type="EMBL" id="CAH3018788.1"/>
    </source>
</evidence>
<accession>A0ABN8LNJ2</accession>
<evidence type="ECO:0000256" key="1">
    <source>
        <dbReference type="SAM" id="MobiDB-lite"/>
    </source>
</evidence>
<gene>
    <name evidence="2" type="ORF">PEVE_00044742</name>
</gene>
<feature type="region of interest" description="Disordered" evidence="1">
    <location>
        <begin position="158"/>
        <end position="185"/>
    </location>
</feature>
<feature type="compositionally biased region" description="Pro residues" evidence="1">
    <location>
        <begin position="159"/>
        <end position="182"/>
    </location>
</feature>